<protein>
    <submittedName>
        <fullName evidence="1">Uncharacterized protein</fullName>
    </submittedName>
</protein>
<accession>A0ABV2HGA9</accession>
<name>A0ABV2HGA9_9HYPH</name>
<keyword evidence="2" id="KW-1185">Reference proteome</keyword>
<organism evidence="1 2">
    <name type="scientific">Bartonella silvatica</name>
    <dbReference type="NCBI Taxonomy" id="357760"/>
    <lineage>
        <taxon>Bacteria</taxon>
        <taxon>Pseudomonadati</taxon>
        <taxon>Pseudomonadota</taxon>
        <taxon>Alphaproteobacteria</taxon>
        <taxon>Hyphomicrobiales</taxon>
        <taxon>Bartonellaceae</taxon>
        <taxon>Bartonella</taxon>
    </lineage>
</organism>
<dbReference type="EMBL" id="JBEPLI010000004">
    <property type="protein sequence ID" value="MET3589587.1"/>
    <property type="molecule type" value="Genomic_DNA"/>
</dbReference>
<sequence length="84" mass="9857">MKVIQILYPSRQQNNKNTVKRLKQPTTPAQVTISLQRTILMPLRRSYFLKKYARGDFLHKAFITLLLPPLPDKERTHVRAELSV</sequence>
<proteinExistence type="predicted"/>
<evidence type="ECO:0000313" key="1">
    <source>
        <dbReference type="EMBL" id="MET3589587.1"/>
    </source>
</evidence>
<dbReference type="Proteomes" id="UP001549086">
    <property type="component" value="Unassembled WGS sequence"/>
</dbReference>
<evidence type="ECO:0000313" key="2">
    <source>
        <dbReference type="Proteomes" id="UP001549086"/>
    </source>
</evidence>
<comment type="caution">
    <text evidence="1">The sequence shown here is derived from an EMBL/GenBank/DDBJ whole genome shotgun (WGS) entry which is preliminary data.</text>
</comment>
<reference evidence="1 2" key="1">
    <citation type="submission" date="2024-06" db="EMBL/GenBank/DDBJ databases">
        <title>Genomic Encyclopedia of Type Strains, Phase IV (KMG-IV): sequencing the most valuable type-strain genomes for metagenomic binning, comparative biology and taxonomic classification.</title>
        <authorList>
            <person name="Goeker M."/>
        </authorList>
    </citation>
    <scope>NUCLEOTIDE SEQUENCE [LARGE SCALE GENOMIC DNA]</scope>
    <source>
        <strain evidence="1 2">DSM 23649</strain>
    </source>
</reference>
<gene>
    <name evidence="1" type="ORF">ABID23_000671</name>
</gene>